<feature type="compositionally biased region" description="Pro residues" evidence="1">
    <location>
        <begin position="106"/>
        <end position="146"/>
    </location>
</feature>
<dbReference type="EMBL" id="JBGBPQ010000007">
    <property type="protein sequence ID" value="KAL1521264.1"/>
    <property type="molecule type" value="Genomic_DNA"/>
</dbReference>
<evidence type="ECO:0000313" key="4">
    <source>
        <dbReference type="Proteomes" id="UP001515480"/>
    </source>
</evidence>
<sequence length="449" mass="48098">MAPGPARKGFKRVSAPSTLPSHADEDSGTPESAATHVRASPYLQLLNAALWIATASFMIALGALIVWRALHSLSATPAPSSAAVQQLVHPAPSPHNFPLTSASVRPSPPLPQHGMPSPPPPPPPPLSPPLCSPPPLSSSPPPPPLLPATRLAHSPPCSLAAASSPPPVLIPSAVAINPKASNPAQVLQRYMSMGLDEEQWDDYLLAIYQAERSQLTTSLPRIDQVDLVYSMVIDVDNIDDSQYFDCAMKRNVPYSHAAPHHPLVAWLYRPPPFPPVPDHTWAEVTHCSGSAYEAHSSWFYVVTGSALYVNVGRTIAFPSHEAAVKHFLQRPCINNKQDQCNEELVNDLPAAALAAGYTSIQILLHRDFDCWDDDFDRNGVGHELMIIQRTPEGALGLHGDLACPPGVEFRTGVGASLPCDCVTTSALVSSRGKCAVCAGSYVQLGKHMH</sequence>
<dbReference type="AlphaFoldDB" id="A0AB34JHA4"/>
<keyword evidence="2" id="KW-1133">Transmembrane helix</keyword>
<evidence type="ECO:0000256" key="1">
    <source>
        <dbReference type="SAM" id="MobiDB-lite"/>
    </source>
</evidence>
<evidence type="ECO:0000313" key="3">
    <source>
        <dbReference type="EMBL" id="KAL1521264.1"/>
    </source>
</evidence>
<organism evidence="3 4">
    <name type="scientific">Prymnesium parvum</name>
    <name type="common">Toxic golden alga</name>
    <dbReference type="NCBI Taxonomy" id="97485"/>
    <lineage>
        <taxon>Eukaryota</taxon>
        <taxon>Haptista</taxon>
        <taxon>Haptophyta</taxon>
        <taxon>Prymnesiophyceae</taxon>
        <taxon>Prymnesiales</taxon>
        <taxon>Prymnesiaceae</taxon>
        <taxon>Prymnesium</taxon>
    </lineage>
</organism>
<dbReference type="PANTHER" id="PTHR23330">
    <property type="entry name" value="P300 TRANSCRIPTIONAL COFACTOR JMY-RELATED"/>
    <property type="match status" value="1"/>
</dbReference>
<protein>
    <submittedName>
        <fullName evidence="3">Uncharacterized protein</fullName>
    </submittedName>
</protein>
<dbReference type="PANTHER" id="PTHR23330:SF9">
    <property type="entry name" value="PROLINE-RICH PROTEIN 11"/>
    <property type="match status" value="1"/>
</dbReference>
<proteinExistence type="predicted"/>
<keyword evidence="4" id="KW-1185">Reference proteome</keyword>
<reference evidence="3 4" key="1">
    <citation type="journal article" date="2024" name="Science">
        <title>Giant polyketide synthase enzymes in the biosynthesis of giant marine polyether toxins.</title>
        <authorList>
            <person name="Fallon T.R."/>
            <person name="Shende V.V."/>
            <person name="Wierzbicki I.H."/>
            <person name="Pendleton A.L."/>
            <person name="Watervoot N.F."/>
            <person name="Auber R.P."/>
            <person name="Gonzalez D.J."/>
            <person name="Wisecaver J.H."/>
            <person name="Moore B.S."/>
        </authorList>
    </citation>
    <scope>NUCLEOTIDE SEQUENCE [LARGE SCALE GENOMIC DNA]</scope>
    <source>
        <strain evidence="3 4">12B1</strain>
    </source>
</reference>
<dbReference type="Proteomes" id="UP001515480">
    <property type="component" value="Unassembled WGS sequence"/>
</dbReference>
<name>A0AB34JHA4_PRYPA</name>
<accession>A0AB34JHA4</accession>
<keyword evidence="2" id="KW-0812">Transmembrane</keyword>
<feature type="region of interest" description="Disordered" evidence="1">
    <location>
        <begin position="1"/>
        <end position="33"/>
    </location>
</feature>
<gene>
    <name evidence="3" type="ORF">AB1Y20_020933</name>
</gene>
<comment type="caution">
    <text evidence="3">The sequence shown here is derived from an EMBL/GenBank/DDBJ whole genome shotgun (WGS) entry which is preliminary data.</text>
</comment>
<feature type="transmembrane region" description="Helical" evidence="2">
    <location>
        <begin position="48"/>
        <end position="70"/>
    </location>
</feature>
<keyword evidence="2" id="KW-0472">Membrane</keyword>
<feature type="region of interest" description="Disordered" evidence="1">
    <location>
        <begin position="85"/>
        <end position="150"/>
    </location>
</feature>
<evidence type="ECO:0000256" key="2">
    <source>
        <dbReference type="SAM" id="Phobius"/>
    </source>
</evidence>